<dbReference type="Proteomes" id="UP000254492">
    <property type="component" value="Unassembled WGS sequence"/>
</dbReference>
<keyword evidence="2" id="KW-1185">Reference proteome</keyword>
<dbReference type="RefSeq" id="WP_115470965.1">
    <property type="nucleotide sequence ID" value="NZ_BJEC01000027.1"/>
</dbReference>
<dbReference type="EMBL" id="QRAY01000007">
    <property type="protein sequence ID" value="RDS59668.1"/>
    <property type="molecule type" value="Genomic_DNA"/>
</dbReference>
<comment type="caution">
    <text evidence="1">The sequence shown here is derived from an EMBL/GenBank/DDBJ whole genome shotgun (WGS) entry which is preliminary data.</text>
</comment>
<proteinExistence type="predicted"/>
<sequence>MGNKYEEISIDLAKHDVEIISKAGSYVKLKIDGINFPTPNVSVDGIKIKSLKRIDFTAPYFNGLEDEHKKMLQVIVGY</sequence>
<gene>
    <name evidence="1" type="ORF">DWV05_04905</name>
</gene>
<organism evidence="1 2">
    <name type="scientific">Weissella thailandensis</name>
    <dbReference type="NCBI Taxonomy" id="89061"/>
    <lineage>
        <taxon>Bacteria</taxon>
        <taxon>Bacillati</taxon>
        <taxon>Bacillota</taxon>
        <taxon>Bacilli</taxon>
        <taxon>Lactobacillales</taxon>
        <taxon>Lactobacillaceae</taxon>
        <taxon>Weissella</taxon>
    </lineage>
</organism>
<reference evidence="1 2" key="1">
    <citation type="submission" date="2018-07" db="EMBL/GenBank/DDBJ databases">
        <title>Genome-based reclassification of Weissella jogaejeotgali as Weissella thailandensis.</title>
        <authorList>
            <person name="Chun J."/>
            <person name="Kim B.-Y."/>
            <person name="Kwak M.-J."/>
        </authorList>
    </citation>
    <scope>NUCLEOTIDE SEQUENCE [LARGE SCALE GENOMIC DNA]</scope>
    <source>
        <strain evidence="1 2">KCTC 3751</strain>
    </source>
</reference>
<protein>
    <submittedName>
        <fullName evidence="1">Uncharacterized protein</fullName>
    </submittedName>
</protein>
<accession>A0ABX9I4M5</accession>
<evidence type="ECO:0000313" key="1">
    <source>
        <dbReference type="EMBL" id="RDS59668.1"/>
    </source>
</evidence>
<evidence type="ECO:0000313" key="2">
    <source>
        <dbReference type="Proteomes" id="UP000254492"/>
    </source>
</evidence>
<name>A0ABX9I4M5_9LACO</name>